<dbReference type="Proteomes" id="UP000187209">
    <property type="component" value="Unassembled WGS sequence"/>
</dbReference>
<proteinExistence type="predicted"/>
<dbReference type="EMBL" id="MPUH01000633">
    <property type="protein sequence ID" value="OMJ76396.1"/>
    <property type="molecule type" value="Genomic_DNA"/>
</dbReference>
<evidence type="ECO:0000313" key="2">
    <source>
        <dbReference type="Proteomes" id="UP000187209"/>
    </source>
</evidence>
<gene>
    <name evidence="1" type="ORF">SteCoe_24227</name>
</gene>
<protein>
    <submittedName>
        <fullName evidence="1">Uncharacterized protein</fullName>
    </submittedName>
</protein>
<accession>A0A1R2BHZ1</accession>
<comment type="caution">
    <text evidence="1">The sequence shown here is derived from an EMBL/GenBank/DDBJ whole genome shotgun (WGS) entry which is preliminary data.</text>
</comment>
<name>A0A1R2BHZ1_9CILI</name>
<reference evidence="1 2" key="1">
    <citation type="submission" date="2016-11" db="EMBL/GenBank/DDBJ databases">
        <title>The macronuclear genome of Stentor coeruleus: a giant cell with tiny introns.</title>
        <authorList>
            <person name="Slabodnick M."/>
            <person name="Ruby J.G."/>
            <person name="Reiff S.B."/>
            <person name="Swart E.C."/>
            <person name="Gosai S."/>
            <person name="Prabakaran S."/>
            <person name="Witkowska E."/>
            <person name="Larue G.E."/>
            <person name="Fisher S."/>
            <person name="Freeman R.M."/>
            <person name="Gunawardena J."/>
            <person name="Chu W."/>
            <person name="Stover N.A."/>
            <person name="Gregory B.D."/>
            <person name="Nowacki M."/>
            <person name="Derisi J."/>
            <person name="Roy S.W."/>
            <person name="Marshall W.F."/>
            <person name="Sood P."/>
        </authorList>
    </citation>
    <scope>NUCLEOTIDE SEQUENCE [LARGE SCALE GENOMIC DNA]</scope>
    <source>
        <strain evidence="1">WM001</strain>
    </source>
</reference>
<sequence length="307" mass="36016">MEPRRFKSVKNIQLPSISERFFQDKNKEINIVSNLNVTMRHNTEKSTLAKNFFLPPEKRDISPIGRKSPKFKSLIVKPRVSDRRLTELDNELDKEEIAMQEFDIKDLNSLEALFASYSNYFEGLIQVVSDYSYVYKNCLVRAKNGYNTIFRKIFPKLRQIYSDQHNKCTQTLMTINPTKFSKILSKLGDIINDEISSTDKIEKHIQNKYLQAKRKSKISTSYTQTDYNTNSDGVIQYDFKSYEDLQREISVLSKLNKVLMEEKKALIDENEDSNDIEKLMTRNKILETIVIEMRNKIGFPLLTEYNI</sequence>
<keyword evidence="2" id="KW-1185">Reference proteome</keyword>
<dbReference type="AlphaFoldDB" id="A0A1R2BHZ1"/>
<organism evidence="1 2">
    <name type="scientific">Stentor coeruleus</name>
    <dbReference type="NCBI Taxonomy" id="5963"/>
    <lineage>
        <taxon>Eukaryota</taxon>
        <taxon>Sar</taxon>
        <taxon>Alveolata</taxon>
        <taxon>Ciliophora</taxon>
        <taxon>Postciliodesmatophora</taxon>
        <taxon>Heterotrichea</taxon>
        <taxon>Heterotrichida</taxon>
        <taxon>Stentoridae</taxon>
        <taxon>Stentor</taxon>
    </lineage>
</organism>
<evidence type="ECO:0000313" key="1">
    <source>
        <dbReference type="EMBL" id="OMJ76396.1"/>
    </source>
</evidence>